<gene>
    <name evidence="2" type="ORF">CEXT_74731</name>
</gene>
<comment type="caution">
    <text evidence="2">The sequence shown here is derived from an EMBL/GenBank/DDBJ whole genome shotgun (WGS) entry which is preliminary data.</text>
</comment>
<dbReference type="Proteomes" id="UP001054945">
    <property type="component" value="Unassembled WGS sequence"/>
</dbReference>
<protein>
    <submittedName>
        <fullName evidence="2">Uncharacterized protein</fullName>
    </submittedName>
</protein>
<feature type="compositionally biased region" description="Polar residues" evidence="1">
    <location>
        <begin position="14"/>
        <end position="27"/>
    </location>
</feature>
<reference evidence="2 3" key="1">
    <citation type="submission" date="2021-06" db="EMBL/GenBank/DDBJ databases">
        <title>Caerostris extrusa draft genome.</title>
        <authorList>
            <person name="Kono N."/>
            <person name="Arakawa K."/>
        </authorList>
    </citation>
    <scope>NUCLEOTIDE SEQUENCE [LARGE SCALE GENOMIC DNA]</scope>
</reference>
<feature type="region of interest" description="Disordered" evidence="1">
    <location>
        <begin position="63"/>
        <end position="85"/>
    </location>
</feature>
<evidence type="ECO:0000313" key="3">
    <source>
        <dbReference type="Proteomes" id="UP001054945"/>
    </source>
</evidence>
<feature type="region of interest" description="Disordered" evidence="1">
    <location>
        <begin position="1"/>
        <end position="27"/>
    </location>
</feature>
<sequence>MTISNLEQLRKNTPFRNSSGDFYPTPTTSNSMEQLLNLYCSSQKTRFAYQFLNSALLDQKPKALTTKPPQAPDNHNNESFDETKPETGKVFTQNASFFLPKQTAHAFQITQLLLSIRDKANKGATPRQKRSQLYLVLPLYPPNSGRNNRARFRNADSCFLVFNLTLPPCWKGDKWQEGLPPSQEKKREKMNVLLR</sequence>
<organism evidence="2 3">
    <name type="scientific">Caerostris extrusa</name>
    <name type="common">Bark spider</name>
    <name type="synonym">Caerostris bankana</name>
    <dbReference type="NCBI Taxonomy" id="172846"/>
    <lineage>
        <taxon>Eukaryota</taxon>
        <taxon>Metazoa</taxon>
        <taxon>Ecdysozoa</taxon>
        <taxon>Arthropoda</taxon>
        <taxon>Chelicerata</taxon>
        <taxon>Arachnida</taxon>
        <taxon>Araneae</taxon>
        <taxon>Araneomorphae</taxon>
        <taxon>Entelegynae</taxon>
        <taxon>Araneoidea</taxon>
        <taxon>Araneidae</taxon>
        <taxon>Caerostris</taxon>
    </lineage>
</organism>
<name>A0AAV4TBX8_CAEEX</name>
<evidence type="ECO:0000256" key="1">
    <source>
        <dbReference type="SAM" id="MobiDB-lite"/>
    </source>
</evidence>
<keyword evidence="3" id="KW-1185">Reference proteome</keyword>
<dbReference type="AlphaFoldDB" id="A0AAV4TBX8"/>
<dbReference type="EMBL" id="BPLR01010716">
    <property type="protein sequence ID" value="GIY41478.1"/>
    <property type="molecule type" value="Genomic_DNA"/>
</dbReference>
<feature type="compositionally biased region" description="Basic and acidic residues" evidence="1">
    <location>
        <begin position="75"/>
        <end position="85"/>
    </location>
</feature>
<evidence type="ECO:0000313" key="2">
    <source>
        <dbReference type="EMBL" id="GIY41478.1"/>
    </source>
</evidence>
<accession>A0AAV4TBX8</accession>
<proteinExistence type="predicted"/>